<dbReference type="EMBL" id="CAVMJV010000050">
    <property type="protein sequence ID" value="CAK5083222.1"/>
    <property type="molecule type" value="Genomic_DNA"/>
</dbReference>
<sequence length="84" mass="9607">MSTFKRGLLFLVFPHNYFLCLTHPLQILPFTFLLSYLSARIFLSILIFPTNKCTYSIVLSDLSTTKLGFPSHSTPRLCQVVHSL</sequence>
<comment type="caution">
    <text evidence="1">The sequence shown here is derived from an EMBL/GenBank/DDBJ whole genome shotgun (WGS) entry which is preliminary data.</text>
</comment>
<reference evidence="1" key="1">
    <citation type="submission" date="2023-11" db="EMBL/GenBank/DDBJ databases">
        <authorList>
            <person name="Poullet M."/>
        </authorList>
    </citation>
    <scope>NUCLEOTIDE SEQUENCE</scope>
    <source>
        <strain evidence="1">E1834</strain>
    </source>
</reference>
<evidence type="ECO:0000313" key="2">
    <source>
        <dbReference type="Proteomes" id="UP001497535"/>
    </source>
</evidence>
<gene>
    <name evidence="1" type="ORF">MENTE1834_LOCUS30545</name>
</gene>
<dbReference type="Proteomes" id="UP001497535">
    <property type="component" value="Unassembled WGS sequence"/>
</dbReference>
<name>A0ACB0ZVQ6_MELEN</name>
<proteinExistence type="predicted"/>
<evidence type="ECO:0000313" key="1">
    <source>
        <dbReference type="EMBL" id="CAK5083222.1"/>
    </source>
</evidence>
<protein>
    <submittedName>
        <fullName evidence="1">Uncharacterized protein</fullName>
    </submittedName>
</protein>
<accession>A0ACB0ZVQ6</accession>
<keyword evidence="2" id="KW-1185">Reference proteome</keyword>
<organism evidence="1 2">
    <name type="scientific">Meloidogyne enterolobii</name>
    <name type="common">Root-knot nematode worm</name>
    <name type="synonym">Meloidogyne mayaguensis</name>
    <dbReference type="NCBI Taxonomy" id="390850"/>
    <lineage>
        <taxon>Eukaryota</taxon>
        <taxon>Metazoa</taxon>
        <taxon>Ecdysozoa</taxon>
        <taxon>Nematoda</taxon>
        <taxon>Chromadorea</taxon>
        <taxon>Rhabditida</taxon>
        <taxon>Tylenchina</taxon>
        <taxon>Tylenchomorpha</taxon>
        <taxon>Tylenchoidea</taxon>
        <taxon>Meloidogynidae</taxon>
        <taxon>Meloidogyninae</taxon>
        <taxon>Meloidogyne</taxon>
    </lineage>
</organism>